<protein>
    <submittedName>
        <fullName evidence="1">BnaA08g07130D protein</fullName>
    </submittedName>
</protein>
<dbReference type="EMBL" id="LK032505">
    <property type="protein sequence ID" value="CDY41758.1"/>
    <property type="molecule type" value="Genomic_DNA"/>
</dbReference>
<organism evidence="1 2">
    <name type="scientific">Brassica napus</name>
    <name type="common">Rape</name>
    <dbReference type="NCBI Taxonomy" id="3708"/>
    <lineage>
        <taxon>Eukaryota</taxon>
        <taxon>Viridiplantae</taxon>
        <taxon>Streptophyta</taxon>
        <taxon>Embryophyta</taxon>
        <taxon>Tracheophyta</taxon>
        <taxon>Spermatophyta</taxon>
        <taxon>Magnoliopsida</taxon>
        <taxon>eudicotyledons</taxon>
        <taxon>Gunneridae</taxon>
        <taxon>Pentapetalae</taxon>
        <taxon>rosids</taxon>
        <taxon>malvids</taxon>
        <taxon>Brassicales</taxon>
        <taxon>Brassicaceae</taxon>
        <taxon>Brassiceae</taxon>
        <taxon>Brassica</taxon>
    </lineage>
</organism>
<dbReference type="PaxDb" id="3708-A0A078HYE4"/>
<evidence type="ECO:0000313" key="1">
    <source>
        <dbReference type="EMBL" id="CDY41758.1"/>
    </source>
</evidence>
<sequence length="69" mass="8166">MRMRTSLLCLQPHHWRLSYRTPPTIVQMLETEVPQPRVTWLPLHRLLTSKLLRPISLTLSCHLISFSSF</sequence>
<proteinExistence type="predicted"/>
<gene>
    <name evidence="1" type="primary">BnaA08g07130D</name>
    <name evidence="1" type="ORF">GSBRNA2T00073624001</name>
</gene>
<keyword evidence="2" id="KW-1185">Reference proteome</keyword>
<accession>A0A078HYE4</accession>
<evidence type="ECO:0000313" key="2">
    <source>
        <dbReference type="Proteomes" id="UP000028999"/>
    </source>
</evidence>
<dbReference type="Gramene" id="CDY41758">
    <property type="protein sequence ID" value="CDY41758"/>
    <property type="gene ID" value="GSBRNA2T00073624001"/>
</dbReference>
<reference evidence="1 2" key="1">
    <citation type="journal article" date="2014" name="Science">
        <title>Plant genetics. Early allopolyploid evolution in the post-Neolithic Brassica napus oilseed genome.</title>
        <authorList>
            <person name="Chalhoub B."/>
            <person name="Denoeud F."/>
            <person name="Liu S."/>
            <person name="Parkin I.A."/>
            <person name="Tang H."/>
            <person name="Wang X."/>
            <person name="Chiquet J."/>
            <person name="Belcram H."/>
            <person name="Tong C."/>
            <person name="Samans B."/>
            <person name="Correa M."/>
            <person name="Da Silva C."/>
            <person name="Just J."/>
            <person name="Falentin C."/>
            <person name="Koh C.S."/>
            <person name="Le Clainche I."/>
            <person name="Bernard M."/>
            <person name="Bento P."/>
            <person name="Noel B."/>
            <person name="Labadie K."/>
            <person name="Alberti A."/>
            <person name="Charles M."/>
            <person name="Arnaud D."/>
            <person name="Guo H."/>
            <person name="Daviaud C."/>
            <person name="Alamery S."/>
            <person name="Jabbari K."/>
            <person name="Zhao M."/>
            <person name="Edger P.P."/>
            <person name="Chelaifa H."/>
            <person name="Tack D."/>
            <person name="Lassalle G."/>
            <person name="Mestiri I."/>
            <person name="Schnel N."/>
            <person name="Le Paslier M.C."/>
            <person name="Fan G."/>
            <person name="Renault V."/>
            <person name="Bayer P.E."/>
            <person name="Golicz A.A."/>
            <person name="Manoli S."/>
            <person name="Lee T.H."/>
            <person name="Thi V.H."/>
            <person name="Chalabi S."/>
            <person name="Hu Q."/>
            <person name="Fan C."/>
            <person name="Tollenaere R."/>
            <person name="Lu Y."/>
            <person name="Battail C."/>
            <person name="Shen J."/>
            <person name="Sidebottom C.H."/>
            <person name="Wang X."/>
            <person name="Canaguier A."/>
            <person name="Chauveau A."/>
            <person name="Berard A."/>
            <person name="Deniot G."/>
            <person name="Guan M."/>
            <person name="Liu Z."/>
            <person name="Sun F."/>
            <person name="Lim Y.P."/>
            <person name="Lyons E."/>
            <person name="Town C.D."/>
            <person name="Bancroft I."/>
            <person name="Wang X."/>
            <person name="Meng J."/>
            <person name="Ma J."/>
            <person name="Pires J.C."/>
            <person name="King G.J."/>
            <person name="Brunel D."/>
            <person name="Delourme R."/>
            <person name="Renard M."/>
            <person name="Aury J.M."/>
            <person name="Adams K.L."/>
            <person name="Batley J."/>
            <person name="Snowdon R.J."/>
            <person name="Tost J."/>
            <person name="Edwards D."/>
            <person name="Zhou Y."/>
            <person name="Hua W."/>
            <person name="Sharpe A.G."/>
            <person name="Paterson A.H."/>
            <person name="Guan C."/>
            <person name="Wincker P."/>
        </authorList>
    </citation>
    <scope>NUCLEOTIDE SEQUENCE [LARGE SCALE GENOMIC DNA]</scope>
    <source>
        <strain evidence="2">cv. Darmor-bzh</strain>
    </source>
</reference>
<name>A0A078HYE4_BRANA</name>
<dbReference type="Proteomes" id="UP000028999">
    <property type="component" value="Unassembled WGS sequence"/>
</dbReference>
<dbReference type="AlphaFoldDB" id="A0A078HYE4"/>